<dbReference type="KEGG" id="pfm:Pyrfu_0553"/>
<dbReference type="AlphaFoldDB" id="G0EGX3"/>
<dbReference type="InterPro" id="IPR044153">
    <property type="entry name" value="PIN_Pae0151-like"/>
</dbReference>
<evidence type="ECO:0000256" key="3">
    <source>
        <dbReference type="ARBA" id="ARBA00022723"/>
    </source>
</evidence>
<dbReference type="EC" id="3.1.-.-" evidence="6"/>
<evidence type="ECO:0000256" key="5">
    <source>
        <dbReference type="ARBA" id="ARBA00022842"/>
    </source>
</evidence>
<gene>
    <name evidence="6" type="primary">vapC</name>
    <name evidence="8" type="ordered locus">Pyrfu_0553</name>
</gene>
<keyword evidence="9" id="KW-1185">Reference proteome</keyword>
<sequence>MVDASILARFILREEGWEKARDLLASSTAVTVDHALKEVLNAIWKAVRRGLIGHREAREKARALTILVEKGVVTVEPEDSVLTDAFRLALETGITVYDALYVALALAKKATLATCDARQAEAARQVGVNTRLLA</sequence>
<evidence type="ECO:0000313" key="8">
    <source>
        <dbReference type="EMBL" id="AEM38423.1"/>
    </source>
</evidence>
<keyword evidence="1 6" id="KW-1277">Toxin-antitoxin system</keyword>
<dbReference type="STRING" id="694429.Pyrfu_0553"/>
<evidence type="ECO:0000259" key="7">
    <source>
        <dbReference type="Pfam" id="PF01850"/>
    </source>
</evidence>
<evidence type="ECO:0000256" key="2">
    <source>
        <dbReference type="ARBA" id="ARBA00022722"/>
    </source>
</evidence>
<keyword evidence="4 6" id="KW-0378">Hydrolase</keyword>
<evidence type="ECO:0000256" key="1">
    <source>
        <dbReference type="ARBA" id="ARBA00022649"/>
    </source>
</evidence>
<dbReference type="EMBL" id="CP002838">
    <property type="protein sequence ID" value="AEM38423.1"/>
    <property type="molecule type" value="Genomic_DNA"/>
</dbReference>
<proteinExistence type="inferred from homology"/>
<dbReference type="GO" id="GO:0004540">
    <property type="term" value="F:RNA nuclease activity"/>
    <property type="evidence" value="ECO:0007669"/>
    <property type="project" value="InterPro"/>
</dbReference>
<feature type="binding site" evidence="6">
    <location>
        <position position="3"/>
    </location>
    <ligand>
        <name>Mg(2+)</name>
        <dbReference type="ChEBI" id="CHEBI:18420"/>
    </ligand>
</feature>
<reference evidence="8 9" key="1">
    <citation type="journal article" date="2011" name="Stand. Genomic Sci.">
        <title>Complete genome sequence of the hyperthermophilic chemolithoautotroph Pyrolobus fumarii type strain (1A).</title>
        <authorList>
            <person name="Anderson I."/>
            <person name="Goker M."/>
            <person name="Nolan M."/>
            <person name="Lucas S."/>
            <person name="Hammon N."/>
            <person name="Deshpande S."/>
            <person name="Cheng J.F."/>
            <person name="Tapia R."/>
            <person name="Han C."/>
            <person name="Goodwin L."/>
            <person name="Pitluck S."/>
            <person name="Huntemann M."/>
            <person name="Liolios K."/>
            <person name="Ivanova N."/>
            <person name="Pagani I."/>
            <person name="Mavromatis K."/>
            <person name="Ovchinikova G."/>
            <person name="Pati A."/>
            <person name="Chen A."/>
            <person name="Palaniappan K."/>
            <person name="Land M."/>
            <person name="Hauser L."/>
            <person name="Brambilla E.M."/>
            <person name="Huber H."/>
            <person name="Yasawong M."/>
            <person name="Rohde M."/>
            <person name="Spring S."/>
            <person name="Abt B."/>
            <person name="Sikorski J."/>
            <person name="Wirth R."/>
            <person name="Detter J.C."/>
            <person name="Woyke T."/>
            <person name="Bristow J."/>
            <person name="Eisen J.A."/>
            <person name="Markowitz V."/>
            <person name="Hugenholtz P."/>
            <person name="Kyrpides N.C."/>
            <person name="Klenk H.P."/>
            <person name="Lapidus A."/>
        </authorList>
    </citation>
    <scope>NUCLEOTIDE SEQUENCE [LARGE SCALE GENOMIC DNA]</scope>
    <source>
        <strain evidence="9">DSM 11204 / 1A</strain>
    </source>
</reference>
<accession>G0EGX3</accession>
<dbReference type="SUPFAM" id="SSF88723">
    <property type="entry name" value="PIN domain-like"/>
    <property type="match status" value="1"/>
</dbReference>
<dbReference type="GO" id="GO:0016787">
    <property type="term" value="F:hydrolase activity"/>
    <property type="evidence" value="ECO:0007669"/>
    <property type="project" value="UniProtKB-KW"/>
</dbReference>
<keyword evidence="5 6" id="KW-0460">Magnesium</keyword>
<dbReference type="PANTHER" id="PTHR35901:SF1">
    <property type="entry name" value="EXONUCLEASE VAPC9"/>
    <property type="match status" value="1"/>
</dbReference>
<dbReference type="InterPro" id="IPR022907">
    <property type="entry name" value="VapC_family"/>
</dbReference>
<feature type="binding site" evidence="6">
    <location>
        <position position="98"/>
    </location>
    <ligand>
        <name>Mg(2+)</name>
        <dbReference type="ChEBI" id="CHEBI:18420"/>
    </ligand>
</feature>
<dbReference type="eggNOG" id="arCOG00726">
    <property type="taxonomic scope" value="Archaea"/>
</dbReference>
<protein>
    <recommendedName>
        <fullName evidence="6">Ribonuclease VapC</fullName>
        <shortName evidence="6">RNase VapC</shortName>
        <ecNumber evidence="6">3.1.-.-</ecNumber>
    </recommendedName>
    <alternativeName>
        <fullName evidence="6">Putative toxin VapC</fullName>
    </alternativeName>
</protein>
<evidence type="ECO:0000313" key="9">
    <source>
        <dbReference type="Proteomes" id="UP000001037"/>
    </source>
</evidence>
<dbReference type="CDD" id="cd09873">
    <property type="entry name" value="PIN_Pae0151-like"/>
    <property type="match status" value="1"/>
</dbReference>
<organism evidence="8 9">
    <name type="scientific">Pyrolobus fumarii (strain DSM 11204 / 1A)</name>
    <dbReference type="NCBI Taxonomy" id="694429"/>
    <lineage>
        <taxon>Archaea</taxon>
        <taxon>Thermoproteota</taxon>
        <taxon>Thermoprotei</taxon>
        <taxon>Desulfurococcales</taxon>
        <taxon>Pyrodictiaceae</taxon>
        <taxon>Pyrolobus</taxon>
    </lineage>
</organism>
<keyword evidence="2 6" id="KW-0540">Nuclease</keyword>
<keyword evidence="6" id="KW-0800">Toxin</keyword>
<comment type="similarity">
    <text evidence="6">Belongs to the PINc/VapC protein family.</text>
</comment>
<dbReference type="HAMAP" id="MF_00265">
    <property type="entry name" value="VapC_Nob1"/>
    <property type="match status" value="1"/>
</dbReference>
<dbReference type="PANTHER" id="PTHR35901">
    <property type="entry name" value="RIBONUCLEASE VAPC3"/>
    <property type="match status" value="1"/>
</dbReference>
<name>G0EGX3_PYRF1</name>
<feature type="domain" description="PIN" evidence="7">
    <location>
        <begin position="1"/>
        <end position="124"/>
    </location>
</feature>
<comment type="cofactor">
    <cofactor evidence="6">
        <name>Mg(2+)</name>
        <dbReference type="ChEBI" id="CHEBI:18420"/>
    </cofactor>
</comment>
<dbReference type="Pfam" id="PF01850">
    <property type="entry name" value="PIN"/>
    <property type="match status" value="1"/>
</dbReference>
<dbReference type="InterPro" id="IPR051619">
    <property type="entry name" value="TypeII_TA_RNase_PINc/VapC"/>
</dbReference>
<dbReference type="GO" id="GO:0000287">
    <property type="term" value="F:magnesium ion binding"/>
    <property type="evidence" value="ECO:0007669"/>
    <property type="project" value="UniProtKB-UniRule"/>
</dbReference>
<dbReference type="Gene3D" id="3.40.50.1010">
    <property type="entry name" value="5'-nuclease"/>
    <property type="match status" value="1"/>
</dbReference>
<dbReference type="InterPro" id="IPR002716">
    <property type="entry name" value="PIN_dom"/>
</dbReference>
<dbReference type="GO" id="GO:0090729">
    <property type="term" value="F:toxin activity"/>
    <property type="evidence" value="ECO:0007669"/>
    <property type="project" value="UniProtKB-KW"/>
</dbReference>
<keyword evidence="3 6" id="KW-0479">Metal-binding</keyword>
<evidence type="ECO:0000256" key="4">
    <source>
        <dbReference type="ARBA" id="ARBA00022801"/>
    </source>
</evidence>
<evidence type="ECO:0000256" key="6">
    <source>
        <dbReference type="HAMAP-Rule" id="MF_00265"/>
    </source>
</evidence>
<dbReference type="InParanoid" id="G0EGX3"/>
<dbReference type="Proteomes" id="UP000001037">
    <property type="component" value="Chromosome"/>
</dbReference>
<dbReference type="InterPro" id="IPR029060">
    <property type="entry name" value="PIN-like_dom_sf"/>
</dbReference>
<comment type="function">
    <text evidence="6">Toxic component of a toxin-antitoxin (TA) system. An RNase.</text>
</comment>
<dbReference type="HOGENOM" id="CLU_121774_2_1_2"/>